<evidence type="ECO:0000259" key="3">
    <source>
        <dbReference type="Pfam" id="PF07859"/>
    </source>
</evidence>
<evidence type="ECO:0000313" key="5">
    <source>
        <dbReference type="Proteomes" id="UP000005316"/>
    </source>
</evidence>
<dbReference type="SUPFAM" id="SSF53474">
    <property type="entry name" value="alpha/beta-Hydrolases"/>
    <property type="match status" value="1"/>
</dbReference>
<dbReference type="EMBL" id="AFPZ01000108">
    <property type="protein sequence ID" value="EGQ20745.1"/>
    <property type="molecule type" value="Genomic_DNA"/>
</dbReference>
<reference evidence="4 5" key="1">
    <citation type="submission" date="2011-04" db="EMBL/GenBank/DDBJ databases">
        <authorList>
            <person name="Muzny D."/>
            <person name="Qin X."/>
            <person name="Deng J."/>
            <person name="Jiang H."/>
            <person name="Liu Y."/>
            <person name="Qu J."/>
            <person name="Song X.-Z."/>
            <person name="Zhang L."/>
            <person name="Thornton R."/>
            <person name="Coyle M."/>
            <person name="Francisco L."/>
            <person name="Jackson L."/>
            <person name="Javaid M."/>
            <person name="Korchina V."/>
            <person name="Kovar C."/>
            <person name="Mata R."/>
            <person name="Mathew T."/>
            <person name="Ngo R."/>
            <person name="Nguyen L."/>
            <person name="Nguyen N."/>
            <person name="Okwuonu G."/>
            <person name="Ongeri F."/>
            <person name="Pham C."/>
            <person name="Simmons D."/>
            <person name="Wilczek-Boney K."/>
            <person name="Hale W."/>
            <person name="Jakkamsetti A."/>
            <person name="Pham P."/>
            <person name="Ruth R."/>
            <person name="San Lucas F."/>
            <person name="Warren J."/>
            <person name="Zhang J."/>
            <person name="Zhao Z."/>
            <person name="Zhou C."/>
            <person name="Zhu D."/>
            <person name="Lee S."/>
            <person name="Bess C."/>
            <person name="Blankenburg K."/>
            <person name="Forbes L."/>
            <person name="Fu Q."/>
            <person name="Gubbala S."/>
            <person name="Hirani K."/>
            <person name="Jayaseelan J.C."/>
            <person name="Lara F."/>
            <person name="Munidasa M."/>
            <person name="Palculict T."/>
            <person name="Patil S."/>
            <person name="Pu L.-L."/>
            <person name="Saada N."/>
            <person name="Tang L."/>
            <person name="Weissenberger G."/>
            <person name="Zhu Y."/>
            <person name="Hemphill L."/>
            <person name="Shang Y."/>
            <person name="Youmans B."/>
            <person name="Ayvaz T."/>
            <person name="Ross M."/>
            <person name="Santibanez J."/>
            <person name="Aqrawi P."/>
            <person name="Gross S."/>
            <person name="Joshi V."/>
            <person name="Fowler G."/>
            <person name="Nazareth L."/>
            <person name="Reid J."/>
            <person name="Worley K."/>
            <person name="Petrosino J."/>
            <person name="Highlander S."/>
            <person name="Gibbs R."/>
        </authorList>
    </citation>
    <scope>NUCLEOTIDE SEQUENCE [LARGE SCALE GENOMIC DNA]</scope>
    <source>
        <strain evidence="4 5">2681</strain>
    </source>
</reference>
<name>F9DXG2_9BACL</name>
<evidence type="ECO:0000256" key="1">
    <source>
        <dbReference type="ARBA" id="ARBA00010515"/>
    </source>
</evidence>
<evidence type="ECO:0000313" key="4">
    <source>
        <dbReference type="EMBL" id="EGQ20745.1"/>
    </source>
</evidence>
<dbReference type="EC" id="3.1.1.-" evidence="4"/>
<dbReference type="Proteomes" id="UP000005316">
    <property type="component" value="Unassembled WGS sequence"/>
</dbReference>
<proteinExistence type="inferred from homology"/>
<dbReference type="HOGENOM" id="CLU_012494_6_4_9"/>
<dbReference type="InterPro" id="IPR029058">
    <property type="entry name" value="AB_hydrolase_fold"/>
</dbReference>
<dbReference type="OrthoDB" id="9815425at2"/>
<dbReference type="PANTHER" id="PTHR48081">
    <property type="entry name" value="AB HYDROLASE SUPERFAMILY PROTEIN C4A8.06C"/>
    <property type="match status" value="1"/>
</dbReference>
<dbReference type="Gene3D" id="3.40.50.1820">
    <property type="entry name" value="alpha/beta hydrolase"/>
    <property type="match status" value="1"/>
</dbReference>
<dbReference type="RefSeq" id="WP_009498184.1">
    <property type="nucleotide sequence ID" value="NZ_GL982998.1"/>
</dbReference>
<comment type="caution">
    <text evidence="4">The sequence shown here is derived from an EMBL/GenBank/DDBJ whole genome shotgun (WGS) entry which is preliminary data.</text>
</comment>
<evidence type="ECO:0000256" key="2">
    <source>
        <dbReference type="ARBA" id="ARBA00022801"/>
    </source>
</evidence>
<dbReference type="InterPro" id="IPR050300">
    <property type="entry name" value="GDXG_lipolytic_enzyme"/>
</dbReference>
<dbReference type="NCBIfam" id="NF007547">
    <property type="entry name" value="PRK10162.1"/>
    <property type="match status" value="1"/>
</dbReference>
<gene>
    <name evidence="4" type="ORF">HMPREF9372_3493</name>
</gene>
<organism evidence="4 5">
    <name type="scientific">Sporosarcina newyorkensis 2681</name>
    <dbReference type="NCBI Taxonomy" id="1027292"/>
    <lineage>
        <taxon>Bacteria</taxon>
        <taxon>Bacillati</taxon>
        <taxon>Bacillota</taxon>
        <taxon>Bacilli</taxon>
        <taxon>Bacillales</taxon>
        <taxon>Caryophanaceae</taxon>
        <taxon>Sporosarcina</taxon>
    </lineage>
</organism>
<sequence>MEMNKLNAVALMSPPMLETFNKQNELMKDAFTTDITFEEMRDNYMKERKYWNEGGPVPEKIINEDIHGPHGVLDIRLHYPRKRAGKGAIVYIHGGGFVVGNLDTHSKIMRILMEETGSVVIGINYHLAPEHKYPVQVEECAFILDWLRQNADEFDIDEDNIAIAGDSGGANLALATALYLRDQKKDISFIRCLLLYYGGFGLTDSPSRRLYGGTYDGLSQKDLETYSNFYLGDHHSDLRYFDCFANDLTKDVPPCYIACGQLDPLLDDSTLLYDILVSNKIRAEYDEFSGVIHAFLHFSRSLPAAMQAIQNGAKFYRNSVKVK</sequence>
<dbReference type="STRING" id="759851.SAMN04244570_2721"/>
<dbReference type="PANTHER" id="PTHR48081:SF8">
    <property type="entry name" value="ALPHA_BETA HYDROLASE FOLD-3 DOMAIN-CONTAINING PROTEIN-RELATED"/>
    <property type="match status" value="1"/>
</dbReference>
<dbReference type="AlphaFoldDB" id="F9DXG2"/>
<dbReference type="eggNOG" id="COG0657">
    <property type="taxonomic scope" value="Bacteria"/>
</dbReference>
<dbReference type="Pfam" id="PF07859">
    <property type="entry name" value="Abhydrolase_3"/>
    <property type="match status" value="1"/>
</dbReference>
<accession>F9DXG2</accession>
<dbReference type="PROSITE" id="PS01173">
    <property type="entry name" value="LIPASE_GDXG_HIS"/>
    <property type="match status" value="1"/>
</dbReference>
<protein>
    <submittedName>
        <fullName evidence="4">Acetyl esterase</fullName>
        <ecNumber evidence="4">3.1.1.-</ecNumber>
    </submittedName>
</protein>
<dbReference type="GO" id="GO:0016787">
    <property type="term" value="F:hydrolase activity"/>
    <property type="evidence" value="ECO:0007669"/>
    <property type="project" value="UniProtKB-KW"/>
</dbReference>
<dbReference type="InterPro" id="IPR002168">
    <property type="entry name" value="Lipase_GDXG_HIS_AS"/>
</dbReference>
<keyword evidence="2 4" id="KW-0378">Hydrolase</keyword>
<dbReference type="InterPro" id="IPR013094">
    <property type="entry name" value="AB_hydrolase_3"/>
</dbReference>
<comment type="similarity">
    <text evidence="1">Belongs to the 'GDXG' lipolytic enzyme family.</text>
</comment>
<feature type="domain" description="Alpha/beta hydrolase fold-3" evidence="3">
    <location>
        <begin position="89"/>
        <end position="296"/>
    </location>
</feature>